<proteinExistence type="predicted"/>
<sequence length="51" mass="5888">MDTGNKDELKMWTSIRLCAIESKESKMQGHKESSKVRHNWKPKLNTTTLLG</sequence>
<protein>
    <submittedName>
        <fullName evidence="2">Uncharacterized protein</fullName>
    </submittedName>
</protein>
<dbReference type="EMBL" id="GGEC01068181">
    <property type="protein sequence ID" value="MBX48665.1"/>
    <property type="molecule type" value="Transcribed_RNA"/>
</dbReference>
<name>A0A2P2P1L1_RHIMU</name>
<evidence type="ECO:0000313" key="2">
    <source>
        <dbReference type="EMBL" id="MBX48665.1"/>
    </source>
</evidence>
<dbReference type="AlphaFoldDB" id="A0A2P2P1L1"/>
<organism evidence="2">
    <name type="scientific">Rhizophora mucronata</name>
    <name type="common">Asiatic mangrove</name>
    <dbReference type="NCBI Taxonomy" id="61149"/>
    <lineage>
        <taxon>Eukaryota</taxon>
        <taxon>Viridiplantae</taxon>
        <taxon>Streptophyta</taxon>
        <taxon>Embryophyta</taxon>
        <taxon>Tracheophyta</taxon>
        <taxon>Spermatophyta</taxon>
        <taxon>Magnoliopsida</taxon>
        <taxon>eudicotyledons</taxon>
        <taxon>Gunneridae</taxon>
        <taxon>Pentapetalae</taxon>
        <taxon>rosids</taxon>
        <taxon>fabids</taxon>
        <taxon>Malpighiales</taxon>
        <taxon>Rhizophoraceae</taxon>
        <taxon>Rhizophora</taxon>
    </lineage>
</organism>
<evidence type="ECO:0000256" key="1">
    <source>
        <dbReference type="SAM" id="MobiDB-lite"/>
    </source>
</evidence>
<accession>A0A2P2P1L1</accession>
<feature type="region of interest" description="Disordered" evidence="1">
    <location>
        <begin position="23"/>
        <end position="51"/>
    </location>
</feature>
<reference evidence="2" key="1">
    <citation type="submission" date="2018-02" db="EMBL/GenBank/DDBJ databases">
        <title>Rhizophora mucronata_Transcriptome.</title>
        <authorList>
            <person name="Meera S.P."/>
            <person name="Sreeshan A."/>
            <person name="Augustine A."/>
        </authorList>
    </citation>
    <scope>NUCLEOTIDE SEQUENCE</scope>
    <source>
        <tissue evidence="2">Leaf</tissue>
    </source>
</reference>
<feature type="compositionally biased region" description="Basic and acidic residues" evidence="1">
    <location>
        <begin position="23"/>
        <end position="35"/>
    </location>
</feature>